<sequence length="309" mass="34512">MTLSETSASRFYTAAIDISNNKIDSVRFVDVATLKNIQNDTFTALKLLPEHAADPESIRFNRKTKMLVWSSEGDKALRSGRMVYQNPWIYEMDLQGHFKDSFLIPANLLMYKGDSGARENDALEGISYTPDHKHLWASMEGSTYEDGPLASATYANAPVRFTKFDSKAKTAVAQYGYLLDAIATAPVPASAFSINGVSENLYIGNNKFLVLERSFSTGFPSCVIKIYLADFSKSTDVSKIKSLYQNKQYIPATKTLLFNLTTLDRHIDNVEGITIGPMLPNGRQSLVVIADNNFNKLEKQQLFLFEIIP</sequence>
<protein>
    <submittedName>
        <fullName evidence="2">Esterase-like activity of phytase family protein</fullName>
    </submittedName>
</protein>
<accession>A0ABS9SL71</accession>
<dbReference type="RefSeq" id="WP_240830815.1">
    <property type="nucleotide sequence ID" value="NZ_JAKWBL010000003.1"/>
</dbReference>
<organism evidence="2 3">
    <name type="scientific">Niabella ginsengisoli</name>
    <dbReference type="NCBI Taxonomy" id="522298"/>
    <lineage>
        <taxon>Bacteria</taxon>
        <taxon>Pseudomonadati</taxon>
        <taxon>Bacteroidota</taxon>
        <taxon>Chitinophagia</taxon>
        <taxon>Chitinophagales</taxon>
        <taxon>Chitinophagaceae</taxon>
        <taxon>Niabella</taxon>
    </lineage>
</organism>
<dbReference type="PANTHER" id="PTHR37957:SF1">
    <property type="entry name" value="PHYTASE-LIKE DOMAIN-CONTAINING PROTEIN"/>
    <property type="match status" value="1"/>
</dbReference>
<gene>
    <name evidence="2" type="ORF">MKP09_15090</name>
</gene>
<reference evidence="2 3" key="1">
    <citation type="submission" date="2022-02" db="EMBL/GenBank/DDBJ databases">
        <authorList>
            <person name="Min J."/>
        </authorList>
    </citation>
    <scope>NUCLEOTIDE SEQUENCE [LARGE SCALE GENOMIC DNA]</scope>
    <source>
        <strain evidence="2 3">GR10-1</strain>
    </source>
</reference>
<dbReference type="PANTHER" id="PTHR37957">
    <property type="entry name" value="BLR7070 PROTEIN"/>
    <property type="match status" value="1"/>
</dbReference>
<keyword evidence="3" id="KW-1185">Reference proteome</keyword>
<dbReference type="Proteomes" id="UP001202248">
    <property type="component" value="Unassembled WGS sequence"/>
</dbReference>
<dbReference type="InterPro" id="IPR027372">
    <property type="entry name" value="Phytase-like_dom"/>
</dbReference>
<dbReference type="Pfam" id="PF13449">
    <property type="entry name" value="Phytase-like"/>
    <property type="match status" value="1"/>
</dbReference>
<evidence type="ECO:0000313" key="2">
    <source>
        <dbReference type="EMBL" id="MCH5599138.1"/>
    </source>
</evidence>
<evidence type="ECO:0000313" key="3">
    <source>
        <dbReference type="Proteomes" id="UP001202248"/>
    </source>
</evidence>
<dbReference type="SUPFAM" id="SSF75011">
    <property type="entry name" value="3-carboxy-cis,cis-mucoante lactonizing enzyme"/>
    <property type="match status" value="1"/>
</dbReference>
<proteinExistence type="predicted"/>
<comment type="caution">
    <text evidence="2">The sequence shown here is derived from an EMBL/GenBank/DDBJ whole genome shotgun (WGS) entry which is preliminary data.</text>
</comment>
<name>A0ABS9SL71_9BACT</name>
<feature type="domain" description="Phytase-like" evidence="1">
    <location>
        <begin position="7"/>
        <end position="294"/>
    </location>
</feature>
<dbReference type="EMBL" id="JAKWBL010000003">
    <property type="protein sequence ID" value="MCH5599138.1"/>
    <property type="molecule type" value="Genomic_DNA"/>
</dbReference>
<evidence type="ECO:0000259" key="1">
    <source>
        <dbReference type="Pfam" id="PF13449"/>
    </source>
</evidence>